<feature type="region of interest" description="Disordered" evidence="1">
    <location>
        <begin position="64"/>
        <end position="176"/>
    </location>
</feature>
<sequence length="219" mass="23332">MPKDKKPLPTPPGPGRKRRSEEDSQDEPLIADKMGMAMATGNLEKFMKEEFEGSDNAHKLASMMMGMSGMAPEGFTPQGASTIPEEQAASGEAASDETPPSGEAPSAPSGETPVAPPSEEIMKAAMSGDSKALSEMLKKEHLRRQGAGAEVSGEKPAEMQDPAAVPADEESQAAPEAAMEKEVLMKLMKIASENNVSIDWVINRALKLYVRDYEGTGRV</sequence>
<reference evidence="2" key="1">
    <citation type="journal article" date="2015" name="Nature">
        <title>Complex archaea that bridge the gap between prokaryotes and eukaryotes.</title>
        <authorList>
            <person name="Spang A."/>
            <person name="Saw J.H."/>
            <person name="Jorgensen S.L."/>
            <person name="Zaremba-Niedzwiedzka K."/>
            <person name="Martijn J."/>
            <person name="Lind A.E."/>
            <person name="van Eijk R."/>
            <person name="Schleper C."/>
            <person name="Guy L."/>
            <person name="Ettema T.J."/>
        </authorList>
    </citation>
    <scope>NUCLEOTIDE SEQUENCE</scope>
</reference>
<protein>
    <submittedName>
        <fullName evidence="2">Uncharacterized protein</fullName>
    </submittedName>
</protein>
<dbReference type="AlphaFoldDB" id="A0A0F9G4I9"/>
<feature type="compositionally biased region" description="Low complexity" evidence="1">
    <location>
        <begin position="99"/>
        <end position="111"/>
    </location>
</feature>
<gene>
    <name evidence="2" type="ORF">LCGC14_2227390</name>
</gene>
<proteinExistence type="predicted"/>
<dbReference type="EMBL" id="LAZR01029894">
    <property type="protein sequence ID" value="KKL58237.1"/>
    <property type="molecule type" value="Genomic_DNA"/>
</dbReference>
<accession>A0A0F9G4I9</accession>
<name>A0A0F9G4I9_9ZZZZ</name>
<evidence type="ECO:0000256" key="1">
    <source>
        <dbReference type="SAM" id="MobiDB-lite"/>
    </source>
</evidence>
<evidence type="ECO:0000313" key="2">
    <source>
        <dbReference type="EMBL" id="KKL58237.1"/>
    </source>
</evidence>
<organism evidence="2">
    <name type="scientific">marine sediment metagenome</name>
    <dbReference type="NCBI Taxonomy" id="412755"/>
    <lineage>
        <taxon>unclassified sequences</taxon>
        <taxon>metagenomes</taxon>
        <taxon>ecological metagenomes</taxon>
    </lineage>
</organism>
<feature type="region of interest" description="Disordered" evidence="1">
    <location>
        <begin position="1"/>
        <end position="37"/>
    </location>
</feature>
<comment type="caution">
    <text evidence="2">The sequence shown here is derived from an EMBL/GenBank/DDBJ whole genome shotgun (WGS) entry which is preliminary data.</text>
</comment>